<organism evidence="15 16">
    <name type="scientific">Gouania willdenowi</name>
    <name type="common">Blunt-snouted clingfish</name>
    <name type="synonym">Lepadogaster willdenowi</name>
    <dbReference type="NCBI Taxonomy" id="441366"/>
    <lineage>
        <taxon>Eukaryota</taxon>
        <taxon>Metazoa</taxon>
        <taxon>Chordata</taxon>
        <taxon>Craniata</taxon>
        <taxon>Vertebrata</taxon>
        <taxon>Euteleostomi</taxon>
        <taxon>Actinopterygii</taxon>
        <taxon>Neopterygii</taxon>
        <taxon>Teleostei</taxon>
        <taxon>Neoteleostei</taxon>
        <taxon>Acanthomorphata</taxon>
        <taxon>Ovalentaria</taxon>
        <taxon>Blenniimorphae</taxon>
        <taxon>Blenniiformes</taxon>
        <taxon>Gobiesocoidei</taxon>
        <taxon>Gobiesocidae</taxon>
        <taxon>Gobiesocinae</taxon>
        <taxon>Gouania</taxon>
    </lineage>
</organism>
<dbReference type="SUPFAM" id="SSF56112">
    <property type="entry name" value="Protein kinase-like (PK-like)"/>
    <property type="match status" value="1"/>
</dbReference>
<evidence type="ECO:0000256" key="10">
    <source>
        <dbReference type="ARBA" id="ARBA00047899"/>
    </source>
</evidence>
<evidence type="ECO:0000256" key="4">
    <source>
        <dbReference type="ARBA" id="ARBA00022553"/>
    </source>
</evidence>
<evidence type="ECO:0000256" key="13">
    <source>
        <dbReference type="SAM" id="Coils"/>
    </source>
</evidence>
<dbReference type="Proteomes" id="UP000694680">
    <property type="component" value="Chromosome 17"/>
</dbReference>
<sequence>MTDISLHFKFPRFVTSFYLIKENVFGQFAIVRKCKEKSTSIEYAAKFIKKRRLSSSRRGVSREEIEREVNILREIQHSNIITLHDVFENKTDVILILELVSGGELFDFLAEKESLTEEEATQFLKQILDGVYYLHSKRIAHFDLKPENIMLLDKNVPNPRIKLIDFGIAHQIKAGNEFKNIFGTPEFVAPEIVNYEPLGLESVFYVTLSGASPFLGETKQETLTNISGVNYDFDEEYFSNTSELAKDFIRRLLVKDPKKRMTIDDSLQHPWIKVIKRRNVRQEERDHKPERRRLKTTRLKEYTIKSHSSMPPNNTYVNFERFSQVLEEIAVAEEGLRDLERNQRSCREDVAALLSIYEEKEGWYKEENQSISGDLSHIRQELQRTQAQRKKCQEEARLTMQAANILKRKFGHLENRYEALAEQVASEVRWVEELVKNMTVEKDEPRSMP</sequence>
<dbReference type="GO" id="GO:0043065">
    <property type="term" value="P:positive regulation of apoptotic process"/>
    <property type="evidence" value="ECO:0007669"/>
    <property type="project" value="TreeGrafter"/>
</dbReference>
<dbReference type="PROSITE" id="PS00108">
    <property type="entry name" value="PROTEIN_KINASE_ST"/>
    <property type="match status" value="1"/>
</dbReference>
<dbReference type="InterPro" id="IPR011009">
    <property type="entry name" value="Kinase-like_dom_sf"/>
</dbReference>
<feature type="domain" description="Protein kinase" evidence="14">
    <location>
        <begin position="17"/>
        <end position="272"/>
    </location>
</feature>
<dbReference type="GO" id="GO:0004674">
    <property type="term" value="F:protein serine/threonine kinase activity"/>
    <property type="evidence" value="ECO:0007669"/>
    <property type="project" value="UniProtKB-KW"/>
</dbReference>
<dbReference type="GO" id="GO:0005634">
    <property type="term" value="C:nucleus"/>
    <property type="evidence" value="ECO:0007669"/>
    <property type="project" value="TreeGrafter"/>
</dbReference>
<dbReference type="GO" id="GO:0035556">
    <property type="term" value="P:intracellular signal transduction"/>
    <property type="evidence" value="ECO:0007669"/>
    <property type="project" value="TreeGrafter"/>
</dbReference>
<dbReference type="PROSITE" id="PS50011">
    <property type="entry name" value="PROTEIN_KINASE_DOM"/>
    <property type="match status" value="1"/>
</dbReference>
<dbReference type="GO" id="GO:0006915">
    <property type="term" value="P:apoptotic process"/>
    <property type="evidence" value="ECO:0007669"/>
    <property type="project" value="UniProtKB-KW"/>
</dbReference>
<evidence type="ECO:0000256" key="11">
    <source>
        <dbReference type="ARBA" id="ARBA00048679"/>
    </source>
</evidence>
<comment type="catalytic activity">
    <reaction evidence="10">
        <text>L-threonyl-[protein] + ATP = O-phospho-L-threonyl-[protein] + ADP + H(+)</text>
        <dbReference type="Rhea" id="RHEA:46608"/>
        <dbReference type="Rhea" id="RHEA-COMP:11060"/>
        <dbReference type="Rhea" id="RHEA-COMP:11605"/>
        <dbReference type="ChEBI" id="CHEBI:15378"/>
        <dbReference type="ChEBI" id="CHEBI:30013"/>
        <dbReference type="ChEBI" id="CHEBI:30616"/>
        <dbReference type="ChEBI" id="CHEBI:61977"/>
        <dbReference type="ChEBI" id="CHEBI:456216"/>
        <dbReference type="EC" id="2.7.11.1"/>
    </reaction>
</comment>
<evidence type="ECO:0000256" key="2">
    <source>
        <dbReference type="ARBA" id="ARBA00012513"/>
    </source>
</evidence>
<reference evidence="15" key="1">
    <citation type="submission" date="2020-06" db="EMBL/GenBank/DDBJ databases">
        <authorList>
            <consortium name="Wellcome Sanger Institute Data Sharing"/>
        </authorList>
    </citation>
    <scope>NUCLEOTIDE SEQUENCE [LARGE SCALE GENOMIC DNA]</scope>
</reference>
<evidence type="ECO:0000313" key="15">
    <source>
        <dbReference type="Ensembl" id="ENSGWIP00000044927.1"/>
    </source>
</evidence>
<protein>
    <recommendedName>
        <fullName evidence="2">non-specific serine/threonine protein kinase</fullName>
        <ecNumber evidence="2">2.7.11.1</ecNumber>
    </recommendedName>
</protein>
<feature type="coiled-coil region" evidence="13">
    <location>
        <begin position="375"/>
        <end position="423"/>
    </location>
</feature>
<evidence type="ECO:0000256" key="7">
    <source>
        <dbReference type="ARBA" id="ARBA00022741"/>
    </source>
</evidence>
<dbReference type="Ensembl" id="ENSGWIT00000048681.1">
    <property type="protein sequence ID" value="ENSGWIP00000044927.1"/>
    <property type="gene ID" value="ENSGWIG00000022300.1"/>
</dbReference>
<dbReference type="PANTHER" id="PTHR24342:SF18">
    <property type="entry name" value="DEATH-ASSOCIATED PROTEIN KINASE 3"/>
    <property type="match status" value="1"/>
</dbReference>
<proteinExistence type="inferred from homology"/>
<keyword evidence="9" id="KW-0067">ATP-binding</keyword>
<dbReference type="InterPro" id="IPR008271">
    <property type="entry name" value="Ser/Thr_kinase_AS"/>
</dbReference>
<reference evidence="15" key="2">
    <citation type="submission" date="2025-08" db="UniProtKB">
        <authorList>
            <consortium name="Ensembl"/>
        </authorList>
    </citation>
    <scope>IDENTIFICATION</scope>
</reference>
<dbReference type="AlphaFoldDB" id="A0A8C5HJQ0"/>
<gene>
    <name evidence="15" type="primary">dapk3</name>
</gene>
<dbReference type="InterPro" id="IPR000719">
    <property type="entry name" value="Prot_kinase_dom"/>
</dbReference>
<evidence type="ECO:0000313" key="16">
    <source>
        <dbReference type="Proteomes" id="UP000694680"/>
    </source>
</evidence>
<comment type="cofactor">
    <cofactor evidence="1">
        <name>Mg(2+)</name>
        <dbReference type="ChEBI" id="CHEBI:18420"/>
    </cofactor>
</comment>
<keyword evidence="16" id="KW-1185">Reference proteome</keyword>
<comment type="catalytic activity">
    <reaction evidence="11">
        <text>L-seryl-[protein] + ATP = O-phospho-L-seryl-[protein] + ADP + H(+)</text>
        <dbReference type="Rhea" id="RHEA:17989"/>
        <dbReference type="Rhea" id="RHEA-COMP:9863"/>
        <dbReference type="Rhea" id="RHEA-COMP:11604"/>
        <dbReference type="ChEBI" id="CHEBI:15378"/>
        <dbReference type="ChEBI" id="CHEBI:29999"/>
        <dbReference type="ChEBI" id="CHEBI:30616"/>
        <dbReference type="ChEBI" id="CHEBI:83421"/>
        <dbReference type="ChEBI" id="CHEBI:456216"/>
        <dbReference type="EC" id="2.7.11.1"/>
    </reaction>
</comment>
<accession>A0A8C5HJQ0</accession>
<keyword evidence="7" id="KW-0547">Nucleotide-binding</keyword>
<keyword evidence="4" id="KW-0597">Phosphoprotein</keyword>
<dbReference type="FunFam" id="1.10.510.10:FF:000250">
    <property type="entry name" value="Death-associated protein kinase 3"/>
    <property type="match status" value="1"/>
</dbReference>
<evidence type="ECO:0000256" key="5">
    <source>
        <dbReference type="ARBA" id="ARBA00022679"/>
    </source>
</evidence>
<evidence type="ECO:0000256" key="12">
    <source>
        <dbReference type="ARBA" id="ARBA00060827"/>
    </source>
</evidence>
<evidence type="ECO:0000256" key="1">
    <source>
        <dbReference type="ARBA" id="ARBA00001946"/>
    </source>
</evidence>
<reference evidence="15" key="3">
    <citation type="submission" date="2025-09" db="UniProtKB">
        <authorList>
            <consortium name="Ensembl"/>
        </authorList>
    </citation>
    <scope>IDENTIFICATION</scope>
</reference>
<keyword evidence="6" id="KW-0053">Apoptosis</keyword>
<keyword evidence="8" id="KW-0418">Kinase</keyword>
<evidence type="ECO:0000256" key="8">
    <source>
        <dbReference type="ARBA" id="ARBA00022777"/>
    </source>
</evidence>
<dbReference type="GO" id="GO:0005737">
    <property type="term" value="C:cytoplasm"/>
    <property type="evidence" value="ECO:0007669"/>
    <property type="project" value="TreeGrafter"/>
</dbReference>
<dbReference type="FunFam" id="3.30.200.20:FF:000110">
    <property type="entry name" value="Death-associated kinase 3, isoform CRA_a"/>
    <property type="match status" value="1"/>
</dbReference>
<feature type="coiled-coil region" evidence="13">
    <location>
        <begin position="322"/>
        <end position="349"/>
    </location>
</feature>
<dbReference type="EC" id="2.7.11.1" evidence="2"/>
<comment type="similarity">
    <text evidence="12">Belongs to the protein kinase superfamily. CAMK Ser/Thr protein kinase family. DAP kinase subfamily.</text>
</comment>
<evidence type="ECO:0000256" key="9">
    <source>
        <dbReference type="ARBA" id="ARBA00022840"/>
    </source>
</evidence>
<keyword evidence="3" id="KW-0723">Serine/threonine-protein kinase</keyword>
<dbReference type="Gene3D" id="3.30.200.20">
    <property type="entry name" value="Phosphorylase Kinase, domain 1"/>
    <property type="match status" value="1"/>
</dbReference>
<evidence type="ECO:0000256" key="3">
    <source>
        <dbReference type="ARBA" id="ARBA00022527"/>
    </source>
</evidence>
<dbReference type="Gene3D" id="1.10.510.10">
    <property type="entry name" value="Transferase(Phosphotransferase) domain 1"/>
    <property type="match status" value="1"/>
</dbReference>
<evidence type="ECO:0000259" key="14">
    <source>
        <dbReference type="PROSITE" id="PS50011"/>
    </source>
</evidence>
<dbReference type="PANTHER" id="PTHR24342">
    <property type="entry name" value="SERINE/THREONINE-PROTEIN KINASE 17"/>
    <property type="match status" value="1"/>
</dbReference>
<dbReference type="GO" id="GO:0005524">
    <property type="term" value="F:ATP binding"/>
    <property type="evidence" value="ECO:0007669"/>
    <property type="project" value="UniProtKB-KW"/>
</dbReference>
<keyword evidence="5" id="KW-0808">Transferase</keyword>
<evidence type="ECO:0000256" key="6">
    <source>
        <dbReference type="ARBA" id="ARBA00022703"/>
    </source>
</evidence>
<dbReference type="SMART" id="SM00220">
    <property type="entry name" value="S_TKc"/>
    <property type="match status" value="1"/>
</dbReference>
<name>A0A8C5HJQ0_GOUWI</name>
<dbReference type="Pfam" id="PF00069">
    <property type="entry name" value="Pkinase"/>
    <property type="match status" value="1"/>
</dbReference>
<keyword evidence="13" id="KW-0175">Coiled coil</keyword>